<dbReference type="RefSeq" id="WP_097654509.1">
    <property type="nucleotide sequence ID" value="NZ_LYXE01000151.1"/>
</dbReference>
<dbReference type="Pfam" id="PF01451">
    <property type="entry name" value="LMWPc"/>
    <property type="match status" value="1"/>
</dbReference>
<dbReference type="InterPro" id="IPR011991">
    <property type="entry name" value="ArsR-like_HTH"/>
</dbReference>
<evidence type="ECO:0000313" key="3">
    <source>
        <dbReference type="EMBL" id="PDV97370.1"/>
    </source>
</evidence>
<reference evidence="3 4" key="1">
    <citation type="submission" date="2016-05" db="EMBL/GenBank/DDBJ databases">
        <authorList>
            <person name="Lavstsen T."/>
            <person name="Jespersen J.S."/>
        </authorList>
    </citation>
    <scope>NUCLEOTIDE SEQUENCE [LARGE SCALE GENOMIC DNA]</scope>
    <source>
        <strain evidence="3 4">B7-9</strain>
    </source>
</reference>
<protein>
    <submittedName>
        <fullName evidence="3">Protein-tyrosine-phosphatase</fullName>
    </submittedName>
</protein>
<dbReference type="InterPro" id="IPR036390">
    <property type="entry name" value="WH_DNA-bd_sf"/>
</dbReference>
<dbReference type="CDD" id="cd16345">
    <property type="entry name" value="LMWP_ArsC"/>
    <property type="match status" value="1"/>
</dbReference>
<gene>
    <name evidence="3" type="ORF">A9Q02_18625</name>
</gene>
<dbReference type="Gene3D" id="1.10.10.10">
    <property type="entry name" value="Winged helix-like DNA-binding domain superfamily/Winged helix DNA-binding domain"/>
    <property type="match status" value="1"/>
</dbReference>
<dbReference type="AlphaFoldDB" id="A0A2H3L556"/>
<dbReference type="SUPFAM" id="SSF52788">
    <property type="entry name" value="Phosphotyrosine protein phosphatases I"/>
    <property type="match status" value="1"/>
</dbReference>
<dbReference type="Gene3D" id="3.40.50.2300">
    <property type="match status" value="1"/>
</dbReference>
<dbReference type="InterPro" id="IPR036388">
    <property type="entry name" value="WH-like_DNA-bd_sf"/>
</dbReference>
<dbReference type="NCBIfam" id="NF033788">
    <property type="entry name" value="HTH_metalloreg"/>
    <property type="match status" value="1"/>
</dbReference>
<dbReference type="InterPro" id="IPR023485">
    <property type="entry name" value="Ptyr_pPase"/>
</dbReference>
<dbReference type="Pfam" id="PF01022">
    <property type="entry name" value="HTH_5"/>
    <property type="match status" value="1"/>
</dbReference>
<proteinExistence type="predicted"/>
<keyword evidence="1" id="KW-0059">Arsenical resistance</keyword>
<dbReference type="PANTHER" id="PTHR43428">
    <property type="entry name" value="ARSENATE REDUCTASE"/>
    <property type="match status" value="1"/>
</dbReference>
<dbReference type="GO" id="GO:0046685">
    <property type="term" value="P:response to arsenic-containing substance"/>
    <property type="evidence" value="ECO:0007669"/>
    <property type="project" value="UniProtKB-KW"/>
</dbReference>
<dbReference type="Proteomes" id="UP000220922">
    <property type="component" value="Unassembled WGS sequence"/>
</dbReference>
<dbReference type="GO" id="GO:0003700">
    <property type="term" value="F:DNA-binding transcription factor activity"/>
    <property type="evidence" value="ECO:0007669"/>
    <property type="project" value="InterPro"/>
</dbReference>
<dbReference type="PANTHER" id="PTHR43428:SF1">
    <property type="entry name" value="ARSENATE REDUCTASE"/>
    <property type="match status" value="1"/>
</dbReference>
<evidence type="ECO:0000313" key="4">
    <source>
        <dbReference type="Proteomes" id="UP000220922"/>
    </source>
</evidence>
<dbReference type="PRINTS" id="PR00778">
    <property type="entry name" value="HTHARSR"/>
</dbReference>
<dbReference type="SMART" id="SM00226">
    <property type="entry name" value="LMWPc"/>
    <property type="match status" value="1"/>
</dbReference>
<feature type="domain" description="HTH arsR-type" evidence="2">
    <location>
        <begin position="1"/>
        <end position="94"/>
    </location>
</feature>
<name>A0A2H3L556_9CHLR</name>
<dbReference type="InterPro" id="IPR036196">
    <property type="entry name" value="Ptyr_pPase_sf"/>
</dbReference>
<dbReference type="OrthoDB" id="9784339at2"/>
<dbReference type="InterPro" id="IPR001845">
    <property type="entry name" value="HTH_ArsR_DNA-bd_dom"/>
</dbReference>
<dbReference type="EMBL" id="LYXE01000151">
    <property type="protein sequence ID" value="PDV97370.1"/>
    <property type="molecule type" value="Genomic_DNA"/>
</dbReference>
<accession>A0A2H3L556</accession>
<organism evidence="3 4">
    <name type="scientific">Candidatus Chloroploca asiatica</name>
    <dbReference type="NCBI Taxonomy" id="1506545"/>
    <lineage>
        <taxon>Bacteria</taxon>
        <taxon>Bacillati</taxon>
        <taxon>Chloroflexota</taxon>
        <taxon>Chloroflexia</taxon>
        <taxon>Chloroflexales</taxon>
        <taxon>Chloroflexineae</taxon>
        <taxon>Oscillochloridaceae</taxon>
        <taxon>Candidatus Chloroploca</taxon>
    </lineage>
</organism>
<sequence length="241" mass="26442">MSSALPEPLRLLADETRWRLVALLRQGDYQVGELVSQLGLSQNLVSYHLGVLRQGGLVLAHRSDADGRATYYGLDLEALKAIYAAIGTLLAVPGLGIEAQLPAATVFFFCTANSARSQMAEAWMRHLSRGCITVRSAGTQPTRLHPLTVQVMHEVGLDIGYQTAKHLDSLADLQPDLIVTVCDIAREHCVRWGEAVRQIHWSVADPVLVTGTPDEQRHAFRTARDELRSRVEGLLHLLPGA</sequence>
<comment type="caution">
    <text evidence="3">The sequence shown here is derived from an EMBL/GenBank/DDBJ whole genome shotgun (WGS) entry which is preliminary data.</text>
</comment>
<dbReference type="SUPFAM" id="SSF46785">
    <property type="entry name" value="Winged helix' DNA-binding domain"/>
    <property type="match status" value="1"/>
</dbReference>
<dbReference type="PROSITE" id="PS50987">
    <property type="entry name" value="HTH_ARSR_2"/>
    <property type="match status" value="1"/>
</dbReference>
<keyword evidence="4" id="KW-1185">Reference proteome</keyword>
<dbReference type="SMART" id="SM00418">
    <property type="entry name" value="HTH_ARSR"/>
    <property type="match status" value="1"/>
</dbReference>
<dbReference type="CDD" id="cd00090">
    <property type="entry name" value="HTH_ARSR"/>
    <property type="match status" value="1"/>
</dbReference>
<evidence type="ECO:0000259" key="2">
    <source>
        <dbReference type="PROSITE" id="PS50987"/>
    </source>
</evidence>
<evidence type="ECO:0000256" key="1">
    <source>
        <dbReference type="ARBA" id="ARBA00022849"/>
    </source>
</evidence>